<name>A0A6A7Y2K6_9HYPH</name>
<evidence type="ECO:0000313" key="3">
    <source>
        <dbReference type="Proteomes" id="UP000332515"/>
    </source>
</evidence>
<dbReference type="GO" id="GO:0005737">
    <property type="term" value="C:cytoplasm"/>
    <property type="evidence" value="ECO:0007669"/>
    <property type="project" value="TreeGrafter"/>
</dbReference>
<dbReference type="PANTHER" id="PTHR48079:SF6">
    <property type="entry name" value="NAD(P)-BINDING DOMAIN-CONTAINING PROTEIN-RELATED"/>
    <property type="match status" value="1"/>
</dbReference>
<reference evidence="2 3" key="1">
    <citation type="submission" date="2019-09" db="EMBL/GenBank/DDBJ databases">
        <title>Segnochrobactrum spirostomi gen. nov., sp. nov., isolated from the ciliate Spirostomum cf. yagiui and description of a novel family, Segnochrobactraceae fam. nov. within the order Rhizobiales of the class Alphaproteobacteria.</title>
        <authorList>
            <person name="Akter S."/>
            <person name="Shazib S.U.A."/>
            <person name="Shin M.K."/>
        </authorList>
    </citation>
    <scope>NUCLEOTIDE SEQUENCE [LARGE SCALE GENOMIC DNA]</scope>
    <source>
        <strain evidence="2 3">Sp-1</strain>
    </source>
</reference>
<feature type="domain" description="NAD-dependent epimerase/dehydratase" evidence="1">
    <location>
        <begin position="97"/>
        <end position="206"/>
    </location>
</feature>
<evidence type="ECO:0000313" key="2">
    <source>
        <dbReference type="EMBL" id="MQT13314.1"/>
    </source>
</evidence>
<dbReference type="EMBL" id="VWNA01000001">
    <property type="protein sequence ID" value="MQT13314.1"/>
    <property type="molecule type" value="Genomic_DNA"/>
</dbReference>
<dbReference type="Pfam" id="PF01370">
    <property type="entry name" value="Epimerase"/>
    <property type="match status" value="1"/>
</dbReference>
<dbReference type="Proteomes" id="UP000332515">
    <property type="component" value="Unassembled WGS sequence"/>
</dbReference>
<dbReference type="PANTHER" id="PTHR48079">
    <property type="entry name" value="PROTEIN YEEZ"/>
    <property type="match status" value="1"/>
</dbReference>
<gene>
    <name evidence="2" type="ORF">F0357_11800</name>
</gene>
<dbReference type="Gene3D" id="3.40.50.720">
    <property type="entry name" value="NAD(P)-binding Rossmann-like Domain"/>
    <property type="match status" value="1"/>
</dbReference>
<accession>A0A6A7Y2K6</accession>
<evidence type="ECO:0000259" key="1">
    <source>
        <dbReference type="Pfam" id="PF01370"/>
    </source>
</evidence>
<dbReference type="CDD" id="cd05266">
    <property type="entry name" value="SDR_a4"/>
    <property type="match status" value="1"/>
</dbReference>
<sequence>MVVGCGYSGSAFLRRIAGRATSVVATSRSPRRFPELAALGATPIAYDGAGPSADLAAALAEASHVVASAPPDADGDPLLRHHRADLVAAPSLVWMGYYSTVGVYGDHGGAWVDETSECRPTAERGVRRIEAESAWLDLAEGDGVPVAVMRLAGIYGPGRNAFVNLADGSAKRVVKVGQKFSRIHVGDIAGATIAAAAALASGLFNICDDEPAPPQDVVAYAATLMGIAPPPEVPFENAELSPMARSFYSESRQVSNAKLRTALGYAMLYPTYREALETMWRDGTWRDEAAA</sequence>
<proteinExistence type="predicted"/>
<protein>
    <submittedName>
        <fullName evidence="2">SDR family oxidoreductase</fullName>
    </submittedName>
</protein>
<dbReference type="InterPro" id="IPR036291">
    <property type="entry name" value="NAD(P)-bd_dom_sf"/>
</dbReference>
<dbReference type="GO" id="GO:0004029">
    <property type="term" value="F:aldehyde dehydrogenase (NAD+) activity"/>
    <property type="evidence" value="ECO:0007669"/>
    <property type="project" value="TreeGrafter"/>
</dbReference>
<comment type="caution">
    <text evidence="2">The sequence shown here is derived from an EMBL/GenBank/DDBJ whole genome shotgun (WGS) entry which is preliminary data.</text>
</comment>
<dbReference type="InterPro" id="IPR051783">
    <property type="entry name" value="NAD(P)-dependent_oxidoreduct"/>
</dbReference>
<organism evidence="2 3">
    <name type="scientific">Segnochrobactrum spirostomi</name>
    <dbReference type="NCBI Taxonomy" id="2608987"/>
    <lineage>
        <taxon>Bacteria</taxon>
        <taxon>Pseudomonadati</taxon>
        <taxon>Pseudomonadota</taxon>
        <taxon>Alphaproteobacteria</taxon>
        <taxon>Hyphomicrobiales</taxon>
        <taxon>Segnochrobactraceae</taxon>
        <taxon>Segnochrobactrum</taxon>
    </lineage>
</organism>
<dbReference type="InterPro" id="IPR001509">
    <property type="entry name" value="Epimerase_deHydtase"/>
</dbReference>
<keyword evidence="3" id="KW-1185">Reference proteome</keyword>
<dbReference type="AlphaFoldDB" id="A0A6A7Y2K6"/>
<dbReference type="SUPFAM" id="SSF51735">
    <property type="entry name" value="NAD(P)-binding Rossmann-fold domains"/>
    <property type="match status" value="1"/>
</dbReference>